<evidence type="ECO:0000259" key="4">
    <source>
        <dbReference type="Pfam" id="PF11715"/>
    </source>
</evidence>
<gene>
    <name evidence="7" type="ORF">BG006_010274</name>
</gene>
<dbReference type="GO" id="GO:0017056">
    <property type="term" value="F:structural constituent of nuclear pore"/>
    <property type="evidence" value="ECO:0007669"/>
    <property type="project" value="TreeGrafter"/>
</dbReference>
<evidence type="ECO:0000259" key="6">
    <source>
        <dbReference type="Pfam" id="PF23354"/>
    </source>
</evidence>
<dbReference type="InterPro" id="IPR021717">
    <property type="entry name" value="Nucleoporin_Nup160"/>
</dbReference>
<evidence type="ECO:0000256" key="1">
    <source>
        <dbReference type="ARBA" id="ARBA00004123"/>
    </source>
</evidence>
<dbReference type="InterPro" id="IPR056536">
    <property type="entry name" value="TPR_NUP160_C"/>
</dbReference>
<dbReference type="Pfam" id="PF23354">
    <property type="entry name" value="TPR_NUP160_120_M"/>
    <property type="match status" value="1"/>
</dbReference>
<reference evidence="7" key="1">
    <citation type="journal article" date="2020" name="Fungal Divers.">
        <title>Resolving the Mortierellaceae phylogeny through synthesis of multi-gene phylogenetics and phylogenomics.</title>
        <authorList>
            <person name="Vandepol N."/>
            <person name="Liber J."/>
            <person name="Desiro A."/>
            <person name="Na H."/>
            <person name="Kennedy M."/>
            <person name="Barry K."/>
            <person name="Grigoriev I.V."/>
            <person name="Miller A.N."/>
            <person name="O'Donnell K."/>
            <person name="Stajich J.E."/>
            <person name="Bonito G."/>
        </authorList>
    </citation>
    <scope>NUCLEOTIDE SEQUENCE</scope>
    <source>
        <strain evidence="7">NVP1</strain>
    </source>
</reference>
<evidence type="ECO:0000313" key="7">
    <source>
        <dbReference type="EMBL" id="KAF9326305.1"/>
    </source>
</evidence>
<feature type="domain" description="Nucleoporin Nup120/160 beta-propeller" evidence="4">
    <location>
        <begin position="64"/>
        <end position="576"/>
    </location>
</feature>
<dbReference type="Pfam" id="PF11715">
    <property type="entry name" value="Beta-prop_Nup120_160"/>
    <property type="match status" value="1"/>
</dbReference>
<organism evidence="7 8">
    <name type="scientific">Podila minutissima</name>
    <dbReference type="NCBI Taxonomy" id="64525"/>
    <lineage>
        <taxon>Eukaryota</taxon>
        <taxon>Fungi</taxon>
        <taxon>Fungi incertae sedis</taxon>
        <taxon>Mucoromycota</taxon>
        <taxon>Mortierellomycotina</taxon>
        <taxon>Mortierellomycetes</taxon>
        <taxon>Mortierellales</taxon>
        <taxon>Mortierellaceae</taxon>
        <taxon>Podila</taxon>
    </lineage>
</organism>
<dbReference type="Proteomes" id="UP000696485">
    <property type="component" value="Unassembled WGS sequence"/>
</dbReference>
<feature type="domain" description="NUP160 C-terminal TPR" evidence="5">
    <location>
        <begin position="1193"/>
        <end position="1371"/>
    </location>
</feature>
<comment type="caution">
    <text evidence="7">The sequence shown here is derived from an EMBL/GenBank/DDBJ whole genome shotgun (WGS) entry which is preliminary data.</text>
</comment>
<dbReference type="Pfam" id="PF23347">
    <property type="entry name" value="TPR_Nup160_C"/>
    <property type="match status" value="1"/>
</dbReference>
<dbReference type="InterPro" id="IPR059141">
    <property type="entry name" value="Beta-prop_Nup120_160"/>
</dbReference>
<evidence type="ECO:0000256" key="3">
    <source>
        <dbReference type="ARBA" id="ARBA00023242"/>
    </source>
</evidence>
<proteinExistence type="predicted"/>
<comment type="subcellular location">
    <subcellularLocation>
        <location evidence="1">Nucleus</location>
    </subcellularLocation>
</comment>
<accession>A0A9P5SHF7</accession>
<name>A0A9P5SHF7_9FUNG</name>
<evidence type="ECO:0008006" key="9">
    <source>
        <dbReference type="Google" id="ProtNLM"/>
    </source>
</evidence>
<dbReference type="PANTHER" id="PTHR21286:SF0">
    <property type="entry name" value="NUCLEAR PORE COMPLEX PROTEIN NUP160"/>
    <property type="match status" value="1"/>
</dbReference>
<dbReference type="GO" id="GO:0005643">
    <property type="term" value="C:nuclear pore"/>
    <property type="evidence" value="ECO:0007669"/>
    <property type="project" value="TreeGrafter"/>
</dbReference>
<evidence type="ECO:0000313" key="8">
    <source>
        <dbReference type="Proteomes" id="UP000696485"/>
    </source>
</evidence>
<evidence type="ECO:0000259" key="5">
    <source>
        <dbReference type="Pfam" id="PF23347"/>
    </source>
</evidence>
<keyword evidence="2" id="KW-0813">Transport</keyword>
<protein>
    <recommendedName>
        <fullName evidence="9">Nuclear pore complex protein Nup160</fullName>
    </recommendedName>
</protein>
<keyword evidence="3" id="KW-0539">Nucleus</keyword>
<dbReference type="PANTHER" id="PTHR21286">
    <property type="entry name" value="NUCLEAR PORE COMPLEX PROTEIN NUP160"/>
    <property type="match status" value="1"/>
</dbReference>
<dbReference type="InterPro" id="IPR056535">
    <property type="entry name" value="TPR_NUP160_M"/>
</dbReference>
<evidence type="ECO:0000256" key="2">
    <source>
        <dbReference type="ARBA" id="ARBA00022448"/>
    </source>
</evidence>
<feature type="non-terminal residue" evidence="7">
    <location>
        <position position="1373"/>
    </location>
</feature>
<keyword evidence="8" id="KW-1185">Reference proteome</keyword>
<sequence>MAPVAPMWWFKEVPVQLETFASVHHTVIHNVPYPRDAQPQQLPADKTFDNQGGVFASPNEYGKSIAWRTKHNATVLELISLSSKDNTPTRQIAFKFHAPIIPGIHVGPLNPSGGICIIVMTADSILYRLRISSLSRFVLRDAPEGYVSAAQINWNTRNELLHFKYLGNRHAAVATSGGYLHLIHSTLLADDGSMHDHAHVQVFDLFDDHHVIENIQHVSVFQNIYSRVQSALETNFTAPTGSTEVKERMNIVAMEAYTTHNDTLLFTLYQDRYLRVWSMARRQCIQAMRVPPPASDSGLVQETIDSSLRSYLGVMFNPRMPWALRLLTYIPTENDAQLSIYTAKLNVAHDIEFTQGSITTLRQEVATGSSNNTTNLVSMNIVPNEGQSGYTIWGLWERHMRISARYLQINDPAVEEQQCTQFSERDLLEGRWWSVAMQVPLSGFIKSMSSIDDSEKDASAFFADYVFNSGRFSDRTILVALRSLFGDSKTFSLDSHLHQNVVDAFSVKTPETASQFVKEQNREQEIATWTLFISACAKIDHDASVPLGFSIAPDTGYMIIVKQESLSFLAACDDSEILYHTFEDSQFDAAQFLATPPSQLRSTYPKLQDLALRQDTAKIFRAMSLLTHNLNAKSTKILERGIAHLSAVGGPKLFVEVFGQEYLARYIQKSEMNRARNLVTSCRNYSEVFKYILEQLLLNSDNISSGFSSKRCILPYEALVASGIHQLASNRYAIAQNFLILVTVLSTSAPPCNQWRRDETLFVSDAMNVAQSLLALKWISSQSVGAPLSSTERIEQQLEGIQLQDGSRAELTPLYRKSLTGVLLKSLAPTGHKYGSVEYPLHLAIPRAVSKFLYQLGFLSIDHDTGCKKYHFGFAQRLSELGETDLLANFLEIVPMTSSLSYYKGKVLLSQSKTAEAYEQFMALTASFGNDIKDVEQELDIVQLDYKGKVSRGPAKLEDYYTHLIRLFSERNAHEQVIAVAKLALAELSNENRAPPSEKQVTDLLTPIFQSAMVTGAYETAYNAMMKFPSISTRKMHLQTFIKTLSETGHGAKLSLFPFTDLQEEVERALNKGARQTPVLTHPNYHTILYAYYIYRGDYRNAAATMCQYAMMLSRPSYPLETVNAKWGDVASAYLAAINSLQLAGPSSTWVSVAVSDDHLSERSKRRRLSGDLHRHAEFSSSDVSSGPNIVQLAEMRQSYALALAKQKLRVVADGAIAQNLYVLDARDTSILLVRYGYIDEATSLALLFNQDLDIIFDSLVDKYLAALTTEQEDLMGKDRTNESSRTLNNKNRSAATLLSLQNYLDRYDNAESNYRYRLEVVERILSRNGDFNLQPWLTLHYLSHSPEDLIRLYLKYGAVEKAATFSSQVIQL</sequence>
<feature type="domain" description="NUP160 middle TPR" evidence="6">
    <location>
        <begin position="897"/>
        <end position="1143"/>
    </location>
</feature>
<dbReference type="EMBL" id="JAAAUY010000800">
    <property type="protein sequence ID" value="KAF9326305.1"/>
    <property type="molecule type" value="Genomic_DNA"/>
</dbReference>